<dbReference type="OrthoDB" id="2390637at2759"/>
<dbReference type="InterPro" id="IPR000719">
    <property type="entry name" value="Prot_kinase_dom"/>
</dbReference>
<dbReference type="SMR" id="A0A015LE08"/>
<dbReference type="InterPro" id="IPR017441">
    <property type="entry name" value="Protein_kinase_ATP_BS"/>
</dbReference>
<accession>A0A015LE08</accession>
<sequence length="655" mass="75634">MSDNKKIQNTKNTNEWVNWIQEAIDKEHLNYYEYNQFTNIQEIGAGGFGKVYRANWKNTKKQLALKTFFNLNHITIKEIVCELKIQRKVDFHDNIIRCHGITKFESENQIGNNYMMVMEYADSGSLRNYLEKNFSNLTWNDKFNMAHQLAYAVSCLHNEGIIHRDLHSGNILVHQNVIKLADFGLSKRIGASSNIQSKLFGIVPYIDPKSFNKRRNNNNQVFSLNEKSDVYSVGVLLWEISSGQPLFYAEGEEYDVSLILEISQGLRETIVPDTPEEYVKIYTNCWDGEPDNRPTIYQVVDLLKAMFITKTDIIAENPQLLDEQELSEVHLSTNNSGLQGELFQLIQNFDEMNTNEIDNTIVNIQEKLLAEKDFSKVVDETNDLIFKLYNKGIDMDLVKEQIIKYFNNYNTNSQEIYNWLSNNQSSNSIFLLGYFNLLGIEISKNNEKAFDLFISASEKDHILAQSFVGVCYQYGNGTIKNEKLAFKYYEKAANKNFARGQLKIGYFYDNGIGTKKDLKKAFYWYEKAANNGNIIAMHNLGRCYLNGEGVEKDYNKAFWLFKQSAEGGYSSGVTMLGYCYNYGIGTNIDKQKAFELYQKSANLGNKVARCNLGMMYEFGDGITKDKYKAIYWYEKSAKQGYHKAQNRLEILQKNQ</sequence>
<dbReference type="PANTHER" id="PTHR43628:SF1">
    <property type="entry name" value="CHITIN SYNTHASE REGULATORY FACTOR 2-RELATED"/>
    <property type="match status" value="1"/>
</dbReference>
<dbReference type="Pfam" id="PF07714">
    <property type="entry name" value="PK_Tyr_Ser-Thr"/>
    <property type="match status" value="1"/>
</dbReference>
<dbReference type="Proteomes" id="UP000022910">
    <property type="component" value="Unassembled WGS sequence"/>
</dbReference>
<gene>
    <name evidence="3" type="ORF">RirG_084550</name>
</gene>
<proteinExistence type="predicted"/>
<reference evidence="3 4" key="1">
    <citation type="submission" date="2014-02" db="EMBL/GenBank/DDBJ databases">
        <title>Single nucleus genome sequencing reveals high similarity among nuclei of an endomycorrhizal fungus.</title>
        <authorList>
            <person name="Lin K."/>
            <person name="Geurts R."/>
            <person name="Zhang Z."/>
            <person name="Limpens E."/>
            <person name="Saunders D.G."/>
            <person name="Mu D."/>
            <person name="Pang E."/>
            <person name="Cao H."/>
            <person name="Cha H."/>
            <person name="Lin T."/>
            <person name="Zhou Q."/>
            <person name="Shang Y."/>
            <person name="Li Y."/>
            <person name="Ivanov S."/>
            <person name="Sharma T."/>
            <person name="Velzen R.V."/>
            <person name="Ruijter N.D."/>
            <person name="Aanen D.K."/>
            <person name="Win J."/>
            <person name="Kamoun S."/>
            <person name="Bisseling T."/>
            <person name="Huang S."/>
        </authorList>
    </citation>
    <scope>NUCLEOTIDE SEQUENCE [LARGE SCALE GENOMIC DNA]</scope>
    <source>
        <strain evidence="4">DAOM197198w</strain>
    </source>
</reference>
<protein>
    <submittedName>
        <fullName evidence="3">Cdc15p</fullName>
    </submittedName>
</protein>
<dbReference type="HOGENOM" id="CLU_000288_7_12_1"/>
<dbReference type="EMBL" id="JEMT01016488">
    <property type="protein sequence ID" value="EXX70771.1"/>
    <property type="molecule type" value="Genomic_DNA"/>
</dbReference>
<dbReference type="SUPFAM" id="SSF81901">
    <property type="entry name" value="HCP-like"/>
    <property type="match status" value="2"/>
</dbReference>
<dbReference type="AlphaFoldDB" id="A0A015LE08"/>
<dbReference type="SUPFAM" id="SSF56112">
    <property type="entry name" value="Protein kinase-like (PK-like)"/>
    <property type="match status" value="1"/>
</dbReference>
<evidence type="ECO:0000313" key="4">
    <source>
        <dbReference type="Proteomes" id="UP000022910"/>
    </source>
</evidence>
<keyword evidence="1" id="KW-0547">Nucleotide-binding</keyword>
<dbReference type="Pfam" id="PF08238">
    <property type="entry name" value="Sel1"/>
    <property type="match status" value="6"/>
</dbReference>
<dbReference type="Gene3D" id="1.25.40.10">
    <property type="entry name" value="Tetratricopeptide repeat domain"/>
    <property type="match status" value="2"/>
</dbReference>
<evidence type="ECO:0000259" key="2">
    <source>
        <dbReference type="PROSITE" id="PS50011"/>
    </source>
</evidence>
<name>A0A015LE08_RHIIW</name>
<evidence type="ECO:0000313" key="3">
    <source>
        <dbReference type="EMBL" id="EXX70771.1"/>
    </source>
</evidence>
<dbReference type="PROSITE" id="PS00107">
    <property type="entry name" value="PROTEIN_KINASE_ATP"/>
    <property type="match status" value="1"/>
</dbReference>
<dbReference type="GO" id="GO:0005524">
    <property type="term" value="F:ATP binding"/>
    <property type="evidence" value="ECO:0007669"/>
    <property type="project" value="UniProtKB-UniRule"/>
</dbReference>
<keyword evidence="1" id="KW-0067">ATP-binding</keyword>
<dbReference type="Gene3D" id="1.10.510.10">
    <property type="entry name" value="Transferase(Phosphotransferase) domain 1"/>
    <property type="match status" value="1"/>
</dbReference>
<evidence type="ECO:0000256" key="1">
    <source>
        <dbReference type="PROSITE-ProRule" id="PRU10141"/>
    </source>
</evidence>
<comment type="caution">
    <text evidence="3">The sequence shown here is derived from an EMBL/GenBank/DDBJ whole genome shotgun (WGS) entry which is preliminary data.</text>
</comment>
<dbReference type="InterPro" id="IPR011990">
    <property type="entry name" value="TPR-like_helical_dom_sf"/>
</dbReference>
<dbReference type="InterPro" id="IPR011009">
    <property type="entry name" value="Kinase-like_dom_sf"/>
</dbReference>
<keyword evidence="4" id="KW-1185">Reference proteome</keyword>
<dbReference type="InterPro" id="IPR001245">
    <property type="entry name" value="Ser-Thr/Tyr_kinase_cat_dom"/>
</dbReference>
<feature type="binding site" evidence="1">
    <location>
        <position position="66"/>
    </location>
    <ligand>
        <name>ATP</name>
        <dbReference type="ChEBI" id="CHEBI:30616"/>
    </ligand>
</feature>
<feature type="domain" description="Protein kinase" evidence="2">
    <location>
        <begin position="37"/>
        <end position="308"/>
    </location>
</feature>
<dbReference type="GO" id="GO:0004672">
    <property type="term" value="F:protein kinase activity"/>
    <property type="evidence" value="ECO:0007669"/>
    <property type="project" value="InterPro"/>
</dbReference>
<dbReference type="InterPro" id="IPR006597">
    <property type="entry name" value="Sel1-like"/>
</dbReference>
<dbReference type="PANTHER" id="PTHR43628">
    <property type="entry name" value="ACTIVATOR OF C KINASE PROTEIN 1-RELATED"/>
    <property type="match status" value="1"/>
</dbReference>
<dbReference type="InterPro" id="IPR052945">
    <property type="entry name" value="Mitotic_Regulator"/>
</dbReference>
<dbReference type="PRINTS" id="PR00109">
    <property type="entry name" value="TYRKINASE"/>
</dbReference>
<dbReference type="SMART" id="SM00671">
    <property type="entry name" value="SEL1"/>
    <property type="match status" value="6"/>
</dbReference>
<organism evidence="3 4">
    <name type="scientific">Rhizophagus irregularis (strain DAOM 197198w)</name>
    <name type="common">Glomus intraradices</name>
    <dbReference type="NCBI Taxonomy" id="1432141"/>
    <lineage>
        <taxon>Eukaryota</taxon>
        <taxon>Fungi</taxon>
        <taxon>Fungi incertae sedis</taxon>
        <taxon>Mucoromycota</taxon>
        <taxon>Glomeromycotina</taxon>
        <taxon>Glomeromycetes</taxon>
        <taxon>Glomerales</taxon>
        <taxon>Glomeraceae</taxon>
        <taxon>Rhizophagus</taxon>
    </lineage>
</organism>
<dbReference type="PROSITE" id="PS50011">
    <property type="entry name" value="PROTEIN_KINASE_DOM"/>
    <property type="match status" value="1"/>
</dbReference>